<dbReference type="PROSITE" id="PS50137">
    <property type="entry name" value="DS_RBD"/>
    <property type="match status" value="1"/>
</dbReference>
<organism evidence="3">
    <name type="scientific">Pithovirus LCPAC304</name>
    <dbReference type="NCBI Taxonomy" id="2506594"/>
    <lineage>
        <taxon>Viruses</taxon>
        <taxon>Pithoviruses</taxon>
    </lineage>
</organism>
<evidence type="ECO:0000313" key="3">
    <source>
        <dbReference type="EMBL" id="QBK91993.1"/>
    </source>
</evidence>
<name>A0A481Z7W6_9VIRU</name>
<evidence type="ECO:0000259" key="2">
    <source>
        <dbReference type="PROSITE" id="PS50137"/>
    </source>
</evidence>
<protein>
    <submittedName>
        <fullName evidence="3">Double-stranded RNA binding motif-containing protein</fullName>
    </submittedName>
</protein>
<dbReference type="CDD" id="cd10845">
    <property type="entry name" value="DSRM_RNAse_III_family"/>
    <property type="match status" value="1"/>
</dbReference>
<keyword evidence="1" id="KW-0694">RNA-binding</keyword>
<dbReference type="InterPro" id="IPR014720">
    <property type="entry name" value="dsRBD_dom"/>
</dbReference>
<accession>A0A481Z7W6</accession>
<sequence>MDRPFFLVPIFRISTTKRTDFLLYEIKDKMSAKNQLQEFFQKKGLRLPEYTYIREGGGDHCPEWCCEIELPEGTTFKTARCASKKNSSKQAAEMALSWLDVYKTTMLKEVKKKQIRLLEDAAHTFVLLDLENVPHGYRDLCERVCFDSLPQGGSESLKDTVTIVGFVGYAAPHIRSKILREQKEYGQQIFVIEACSSCSDAADLKMCMWVGELMASFEAEYDRSIKTMDYHPHFELPTQDVYEQLITFGIGTRPKIRLLIVTGDHFGKGLVELINGENSGEESIEWRAELYYTVNDIVE</sequence>
<reference evidence="3" key="1">
    <citation type="journal article" date="2019" name="MBio">
        <title>Virus Genomes from Deep Sea Sediments Expand the Ocean Megavirome and Support Independent Origins of Viral Gigantism.</title>
        <authorList>
            <person name="Backstrom D."/>
            <person name="Yutin N."/>
            <person name="Jorgensen S.L."/>
            <person name="Dharamshi J."/>
            <person name="Homa F."/>
            <person name="Zaremba-Niedwiedzka K."/>
            <person name="Spang A."/>
            <person name="Wolf Y.I."/>
            <person name="Koonin E.V."/>
            <person name="Ettema T.J."/>
        </authorList>
    </citation>
    <scope>NUCLEOTIDE SEQUENCE</scope>
</reference>
<dbReference type="Gene3D" id="3.30.160.20">
    <property type="match status" value="1"/>
</dbReference>
<gene>
    <name evidence="3" type="ORF">LCPAC304_03360</name>
</gene>
<dbReference type="SUPFAM" id="SSF54768">
    <property type="entry name" value="dsRNA-binding domain-like"/>
    <property type="match status" value="1"/>
</dbReference>
<evidence type="ECO:0000256" key="1">
    <source>
        <dbReference type="PROSITE-ProRule" id="PRU00266"/>
    </source>
</evidence>
<feature type="domain" description="DRBM" evidence="2">
    <location>
        <begin position="31"/>
        <end position="101"/>
    </location>
</feature>
<dbReference type="GO" id="GO:0003723">
    <property type="term" value="F:RNA binding"/>
    <property type="evidence" value="ECO:0007669"/>
    <property type="project" value="UniProtKB-UniRule"/>
</dbReference>
<dbReference type="EMBL" id="MK500566">
    <property type="protein sequence ID" value="QBK91993.1"/>
    <property type="molecule type" value="Genomic_DNA"/>
</dbReference>
<dbReference type="Pfam" id="PF00035">
    <property type="entry name" value="dsrm"/>
    <property type="match status" value="1"/>
</dbReference>
<dbReference type="SMART" id="SM00358">
    <property type="entry name" value="DSRM"/>
    <property type="match status" value="1"/>
</dbReference>
<proteinExistence type="predicted"/>